<evidence type="ECO:0000256" key="2">
    <source>
        <dbReference type="ARBA" id="ARBA00008387"/>
    </source>
</evidence>
<evidence type="ECO:0000256" key="4">
    <source>
        <dbReference type="ARBA" id="ARBA00022723"/>
    </source>
</evidence>
<comment type="similarity">
    <text evidence="2">Belongs to the PilY1 family.</text>
</comment>
<dbReference type="InterPro" id="IPR011047">
    <property type="entry name" value="Quinoprotein_ADH-like_sf"/>
</dbReference>
<dbReference type="SUPFAM" id="SSF50998">
    <property type="entry name" value="Quinoprotein alcohol dehydrogenase-like"/>
    <property type="match status" value="1"/>
</dbReference>
<evidence type="ECO:0000256" key="3">
    <source>
        <dbReference type="ARBA" id="ARBA00022558"/>
    </source>
</evidence>
<reference evidence="10" key="1">
    <citation type="journal article" date="2019" name="Int. J. Syst. Evol. Microbiol.">
        <title>The Global Catalogue of Microorganisms (GCM) 10K type strain sequencing project: providing services to taxonomists for standard genome sequencing and annotation.</title>
        <authorList>
            <consortium name="The Broad Institute Genomics Platform"/>
            <consortium name="The Broad Institute Genome Sequencing Center for Infectious Disease"/>
            <person name="Wu L."/>
            <person name="Ma J."/>
        </authorList>
    </citation>
    <scope>NUCLEOTIDE SEQUENCE [LARGE SCALE GENOMIC DNA]</scope>
    <source>
        <strain evidence="10">CCUG 36956</strain>
    </source>
</reference>
<organism evidence="9 10">
    <name type="scientific">Herminiimonas aquatilis</name>
    <dbReference type="NCBI Taxonomy" id="345342"/>
    <lineage>
        <taxon>Bacteria</taxon>
        <taxon>Pseudomonadati</taxon>
        <taxon>Pseudomonadota</taxon>
        <taxon>Betaproteobacteria</taxon>
        <taxon>Burkholderiales</taxon>
        <taxon>Oxalobacteraceae</taxon>
        <taxon>Herminiimonas</taxon>
    </lineage>
</organism>
<keyword evidence="4" id="KW-0479">Metal-binding</keyword>
<comment type="subcellular location">
    <subcellularLocation>
        <location evidence="1">Fimbrium</location>
    </subcellularLocation>
</comment>
<proteinExistence type="inferred from homology"/>
<evidence type="ECO:0000256" key="6">
    <source>
        <dbReference type="ARBA" id="ARBA00023263"/>
    </source>
</evidence>
<accession>A0ABW2J4H7</accession>
<dbReference type="InterPro" id="IPR036465">
    <property type="entry name" value="vWFA_dom_sf"/>
</dbReference>
<dbReference type="RefSeq" id="WP_382233500.1">
    <property type="nucleotide sequence ID" value="NZ_JBHTCC010000001.1"/>
</dbReference>
<protein>
    <submittedName>
        <fullName evidence="9">Pilus assembly protein</fullName>
    </submittedName>
</protein>
<keyword evidence="10" id="KW-1185">Reference proteome</keyword>
<evidence type="ECO:0000256" key="1">
    <source>
        <dbReference type="ARBA" id="ARBA00004561"/>
    </source>
</evidence>
<evidence type="ECO:0000256" key="7">
    <source>
        <dbReference type="SAM" id="MobiDB-lite"/>
    </source>
</evidence>
<keyword evidence="6" id="KW-0281">Fimbrium</keyword>
<evidence type="ECO:0000259" key="8">
    <source>
        <dbReference type="Pfam" id="PF05567"/>
    </source>
</evidence>
<dbReference type="Gene3D" id="2.130.10.10">
    <property type="entry name" value="YVTN repeat-like/Quinoprotein amine dehydrogenase"/>
    <property type="match status" value="1"/>
</dbReference>
<dbReference type="Pfam" id="PF05567">
    <property type="entry name" value="T4P_PilY1"/>
    <property type="match status" value="1"/>
</dbReference>
<evidence type="ECO:0000256" key="5">
    <source>
        <dbReference type="ARBA" id="ARBA00022837"/>
    </source>
</evidence>
<feature type="domain" description="PilY1 beta-propeller" evidence="8">
    <location>
        <begin position="955"/>
        <end position="1287"/>
    </location>
</feature>
<name>A0ABW2J4H7_9BURK</name>
<dbReference type="InterPro" id="IPR015943">
    <property type="entry name" value="WD40/YVTN_repeat-like_dom_sf"/>
</dbReference>
<dbReference type="InterPro" id="IPR008707">
    <property type="entry name" value="B-propeller_PilY1"/>
</dbReference>
<sequence length="1421" mass="152485">MKRHFKTTRVASFIALTTFALGLLLPLRAFPASLALTQEPLANATTTTVLPNLMFILDGSGSMDWNYLPDWVDDNICKNTDGDYDRSCVNSPLFKSPDVNGVYYNPTINYLPPVDSAGTSFASQTSWTNVKNDAHGIQSSGTTNLVTGYVDIEWCTDAVNGFGNLTYADCLRNDNYVLPGVVGGKNYNTPHNTTASGTGLVATGDPDIATTASKTFGPHYYRITPGEWCDSDKLINCQGTATTQYSFPARVRWCTDATNATALTPAANSCQGLRAGSYKTIRFPTKFQIPPQPEVPAVPAVGASAKFEFSMAGCNNSKNVGIATISINNVNILPSATNNRRYAADLANDVRSKTPPAGYSFGGTGATLIVRVPASLGDVRYNVVLARTASSHASCSFSPTSVELSGYVAAKPAIPAVGGSYSGSFVRTDIVSGVTYPRAAGRTDCTSSTTTCSYNEEMTNFANWWTYYQTRMQTMKTATSRAFKSIDSRYRVGFIDIQGNNYLPIAQFNAGTNNTKDKWYKKLFSINPNNGTPLRSALSRVGRLYAGQKPVGTADPMQYSCQQNFALLTTDGYWNTDSNSDVKGLDGSAVGNLDGGSTARPLYEGPTASSNSLADTAKYYYDTDLRNSSLANCNGALGVDVCTDNVFVSGTDNNVKQHMTTFTLGLGVDGTLSYTSDYKTATSGDFYDITNGTGTSVTNWSVPSADNETAIDDLWHAAVNGQGTYFSAKDPAQLTSGLNGALAAISSKLGAGSAAATSTLNPVANDNFAYVASYTTVKWQGNLEARTINLSTGDVSESPSWCVENTVAGTCASPGTITQSTDGSSNAYYCVTPDATADTCTNGTLEGGSCKVEMAIACTGTMRSLVGSSSDGRNIKMVGTAGTLVDFIYDNLSTTQKTYFTASGLSQWADLSADQKTLAAGSSMISYLRGQTRFEMDRTSNAAEDRLYRYREATLGDAIESQPAFVGKPYFSYADTGYAAYITAKASRPKTVYMGTNDGMLHAFNAVDGTERWAFVPTLVIPNLWHLADKNYGSQHRNYVNGRPIIADVYNPATSAWRTILVAGLNGGGRGYYALDITDPTTPILLWEIDSTNEANLGYSYGYPVVTKKADGTWVVLFTSGYNNTSPGNGEGYLYVRNALTGAHISRIGIGVDPDVDDPAITPSGLAKIANYANDPARNNTSLYVYGGDLSGNVWRFDINTNTVLKFAVLKDPSGARQPVTAAPELGVAYGKRLVFVGTGKYLEKSDLENTQRQTLYAIKDNNATTTLVNPRLSLVQQTITTSGSTRTASQNEIDFRLDSGWFIDLPDTGERIHVEPILDSGLLIAPSTVPSNTVCSPGGYGWLNYFNYLNGNNGDGIVSEKFNAPIVGVNYYYTPDGERHVSVVTSDHPTPDQPTNKLPKPPNALSFQGKRVIWREFIPD</sequence>
<keyword evidence="5" id="KW-0106">Calcium</keyword>
<dbReference type="Gene3D" id="3.40.50.410">
    <property type="entry name" value="von Willebrand factor, type A domain"/>
    <property type="match status" value="1"/>
</dbReference>
<evidence type="ECO:0000313" key="10">
    <source>
        <dbReference type="Proteomes" id="UP001596379"/>
    </source>
</evidence>
<evidence type="ECO:0000313" key="9">
    <source>
        <dbReference type="EMBL" id="MFC7298405.1"/>
    </source>
</evidence>
<gene>
    <name evidence="9" type="ORF">ACFQO0_08155</name>
</gene>
<feature type="region of interest" description="Disordered" evidence="7">
    <location>
        <begin position="1383"/>
        <end position="1403"/>
    </location>
</feature>
<keyword evidence="3" id="KW-1029">Fimbrium biogenesis</keyword>
<dbReference type="EMBL" id="JBHTCC010000001">
    <property type="protein sequence ID" value="MFC7298405.1"/>
    <property type="molecule type" value="Genomic_DNA"/>
</dbReference>
<dbReference type="Proteomes" id="UP001596379">
    <property type="component" value="Unassembled WGS sequence"/>
</dbReference>
<comment type="caution">
    <text evidence="9">The sequence shown here is derived from an EMBL/GenBank/DDBJ whole genome shotgun (WGS) entry which is preliminary data.</text>
</comment>
<feature type="compositionally biased region" description="Polar residues" evidence="7">
    <location>
        <begin position="1384"/>
        <end position="1397"/>
    </location>
</feature>